<evidence type="ECO:0000313" key="1">
    <source>
        <dbReference type="EMBL" id="CAN0517364.1"/>
    </source>
</evidence>
<dbReference type="Proteomes" id="UP001162501">
    <property type="component" value="Chromosome 4"/>
</dbReference>
<dbReference type="EMBL" id="OX596088">
    <property type="protein sequence ID" value="CAN0517364.1"/>
    <property type="molecule type" value="Genomic_DNA"/>
</dbReference>
<organism evidence="1 2">
    <name type="scientific">Rangifer tarandus platyrhynchus</name>
    <name type="common">Svalbard reindeer</name>
    <dbReference type="NCBI Taxonomy" id="3082113"/>
    <lineage>
        <taxon>Eukaryota</taxon>
        <taxon>Metazoa</taxon>
        <taxon>Chordata</taxon>
        <taxon>Craniata</taxon>
        <taxon>Vertebrata</taxon>
        <taxon>Euteleostomi</taxon>
        <taxon>Mammalia</taxon>
        <taxon>Eutheria</taxon>
        <taxon>Laurasiatheria</taxon>
        <taxon>Artiodactyla</taxon>
        <taxon>Ruminantia</taxon>
        <taxon>Pecora</taxon>
        <taxon>Cervidae</taxon>
        <taxon>Odocoileinae</taxon>
        <taxon>Rangifer</taxon>
    </lineage>
</organism>
<gene>
    <name evidence="1" type="ORF">MRATA1EN22A_LOCUS23622</name>
</gene>
<evidence type="ECO:0000313" key="2">
    <source>
        <dbReference type="Proteomes" id="UP001162501"/>
    </source>
</evidence>
<protein>
    <submittedName>
        <fullName evidence="1">Uncharacterized protein</fullName>
    </submittedName>
</protein>
<reference evidence="1" key="2">
    <citation type="submission" date="2025-03" db="EMBL/GenBank/DDBJ databases">
        <authorList>
            <consortium name="ELIXIR-Norway"/>
            <consortium name="Elixir Norway"/>
        </authorList>
    </citation>
    <scope>NUCLEOTIDE SEQUENCE</scope>
</reference>
<reference evidence="1" key="1">
    <citation type="submission" date="2023-05" db="EMBL/GenBank/DDBJ databases">
        <authorList>
            <consortium name="ELIXIR-Norway"/>
        </authorList>
    </citation>
    <scope>NUCLEOTIDE SEQUENCE</scope>
</reference>
<sequence>MGARGEGQRGLDPGPHLLLAHGQSPGADTDGGRAERSSLGGMGAADKAPDPGHLKGRAKKCDLQGSLHLAEPAPPGSQGAQRPTQEASRRPGTHTACRALDADVGIQPPLFAPLCVLSK</sequence>
<accession>A0AC59ZW43</accession>
<proteinExistence type="predicted"/>
<name>A0AC59ZW43_RANTA</name>